<organism evidence="2 3">
    <name type="scientific">Roseinatronobacter thiooxidans</name>
    <dbReference type="NCBI Taxonomy" id="121821"/>
    <lineage>
        <taxon>Bacteria</taxon>
        <taxon>Pseudomonadati</taxon>
        <taxon>Pseudomonadota</taxon>
        <taxon>Alphaproteobacteria</taxon>
        <taxon>Rhodobacterales</taxon>
        <taxon>Paracoccaceae</taxon>
        <taxon>Roseinatronobacter</taxon>
    </lineage>
</organism>
<sequence length="197" mass="21600">MNASSRQLTSPRTGYCSLAILMWPTSNKTRRNPLRSGRGQGVFLFPLTPPFPDGTHFLSDPGPVRVRLRLHIGPNDLKGGSAAGDDAVAGGPEAVPPEDTADLRPPLLAQAPGGDPLQAADQLRQRELGRVRDQEVDVIPVRFHRLQRRPHVRGDRSHDPFQEVPDPVRPDRVPPVLGRKDQVSVQTMNDVPSCSEI</sequence>
<gene>
    <name evidence="2" type="ORF">LY56_03552</name>
</gene>
<dbReference type="AlphaFoldDB" id="A0A2W7RE01"/>
<protein>
    <submittedName>
        <fullName evidence="2">Uncharacterized protein</fullName>
    </submittedName>
</protein>
<dbReference type="Proteomes" id="UP000249364">
    <property type="component" value="Unassembled WGS sequence"/>
</dbReference>
<accession>A0A2W7RE01</accession>
<feature type="region of interest" description="Disordered" evidence="1">
    <location>
        <begin position="76"/>
        <end position="102"/>
    </location>
</feature>
<keyword evidence="3" id="KW-1185">Reference proteome</keyword>
<feature type="region of interest" description="Disordered" evidence="1">
    <location>
        <begin position="149"/>
        <end position="197"/>
    </location>
</feature>
<proteinExistence type="predicted"/>
<name>A0A2W7RE01_9RHOB</name>
<dbReference type="EMBL" id="QKZQ01000040">
    <property type="protein sequence ID" value="PZX36182.1"/>
    <property type="molecule type" value="Genomic_DNA"/>
</dbReference>
<feature type="compositionally biased region" description="Basic and acidic residues" evidence="1">
    <location>
        <begin position="152"/>
        <end position="182"/>
    </location>
</feature>
<evidence type="ECO:0000313" key="2">
    <source>
        <dbReference type="EMBL" id="PZX36182.1"/>
    </source>
</evidence>
<feature type="compositionally biased region" description="Low complexity" evidence="1">
    <location>
        <begin position="79"/>
        <end position="93"/>
    </location>
</feature>
<comment type="caution">
    <text evidence="2">The sequence shown here is derived from an EMBL/GenBank/DDBJ whole genome shotgun (WGS) entry which is preliminary data.</text>
</comment>
<evidence type="ECO:0000313" key="3">
    <source>
        <dbReference type="Proteomes" id="UP000249364"/>
    </source>
</evidence>
<reference evidence="2 3" key="1">
    <citation type="submission" date="2018-06" db="EMBL/GenBank/DDBJ databases">
        <title>Genomic Encyclopedia of Archaeal and Bacterial Type Strains, Phase II (KMG-II): from individual species to whole genera.</title>
        <authorList>
            <person name="Goeker M."/>
        </authorList>
    </citation>
    <scope>NUCLEOTIDE SEQUENCE [LARGE SCALE GENOMIC DNA]</scope>
    <source>
        <strain evidence="2 3">DSM 13087</strain>
    </source>
</reference>
<feature type="compositionally biased region" description="Polar residues" evidence="1">
    <location>
        <begin position="183"/>
        <end position="197"/>
    </location>
</feature>
<evidence type="ECO:0000256" key="1">
    <source>
        <dbReference type="SAM" id="MobiDB-lite"/>
    </source>
</evidence>